<sequence length="202" mass="22459">MYDQVRLWPADLREIESILQSAKSDRGKLTIKTDKFEGDTIDEIVDAETRFKVKSITFSLSDRLENVYLRVTGFGGRLSVTGGNNDAFGAAAFRIQTIMQSSQRPEWVRSLLNPYFLGSLAALIALAAQDWGGAGFFPIFGVTFTILISVFNYFTLRGSAVYMQERPTRPSFWRRNSDRIVVGAIIAVVSSLLTLLVSGLTT</sequence>
<dbReference type="AlphaFoldDB" id="A0A8J3AB37"/>
<feature type="transmembrane region" description="Helical" evidence="1">
    <location>
        <begin position="177"/>
        <end position="200"/>
    </location>
</feature>
<feature type="transmembrane region" description="Helical" evidence="1">
    <location>
        <begin position="135"/>
        <end position="156"/>
    </location>
</feature>
<accession>A0A8J3AB37</accession>
<keyword evidence="1" id="KW-0812">Transmembrane</keyword>
<dbReference type="EMBL" id="BMHA01000008">
    <property type="protein sequence ID" value="GGI07221.1"/>
    <property type="molecule type" value="Genomic_DNA"/>
</dbReference>
<reference evidence="2" key="2">
    <citation type="submission" date="2020-09" db="EMBL/GenBank/DDBJ databases">
        <authorList>
            <person name="Sun Q."/>
            <person name="Zhou Y."/>
        </authorList>
    </citation>
    <scope>NUCLEOTIDE SEQUENCE</scope>
    <source>
        <strain evidence="2">CGMCC 1.14988</strain>
    </source>
</reference>
<keyword evidence="1" id="KW-1133">Transmembrane helix</keyword>
<gene>
    <name evidence="2" type="ORF">GCM10011354_23000</name>
</gene>
<evidence type="ECO:0000313" key="2">
    <source>
        <dbReference type="EMBL" id="GGI07221.1"/>
    </source>
</evidence>
<feature type="transmembrane region" description="Helical" evidence="1">
    <location>
        <begin position="111"/>
        <end position="129"/>
    </location>
</feature>
<protein>
    <submittedName>
        <fullName evidence="2">Uncharacterized protein</fullName>
    </submittedName>
</protein>
<keyword evidence="3" id="KW-1185">Reference proteome</keyword>
<keyword evidence="1" id="KW-0472">Membrane</keyword>
<evidence type="ECO:0000256" key="1">
    <source>
        <dbReference type="SAM" id="Phobius"/>
    </source>
</evidence>
<comment type="caution">
    <text evidence="2">The sequence shown here is derived from an EMBL/GenBank/DDBJ whole genome shotgun (WGS) entry which is preliminary data.</text>
</comment>
<evidence type="ECO:0000313" key="3">
    <source>
        <dbReference type="Proteomes" id="UP000650511"/>
    </source>
</evidence>
<organism evidence="2 3">
    <name type="scientific">Egicoccus halophilus</name>
    <dbReference type="NCBI Taxonomy" id="1670830"/>
    <lineage>
        <taxon>Bacteria</taxon>
        <taxon>Bacillati</taxon>
        <taxon>Actinomycetota</taxon>
        <taxon>Nitriliruptoria</taxon>
        <taxon>Egicoccales</taxon>
        <taxon>Egicoccaceae</taxon>
        <taxon>Egicoccus</taxon>
    </lineage>
</organism>
<proteinExistence type="predicted"/>
<reference evidence="2" key="1">
    <citation type="journal article" date="2014" name="Int. J. Syst. Evol. Microbiol.">
        <title>Complete genome sequence of Corynebacterium casei LMG S-19264T (=DSM 44701T), isolated from a smear-ripened cheese.</title>
        <authorList>
            <consortium name="US DOE Joint Genome Institute (JGI-PGF)"/>
            <person name="Walter F."/>
            <person name="Albersmeier A."/>
            <person name="Kalinowski J."/>
            <person name="Ruckert C."/>
        </authorList>
    </citation>
    <scope>NUCLEOTIDE SEQUENCE</scope>
    <source>
        <strain evidence="2">CGMCC 1.14988</strain>
    </source>
</reference>
<dbReference type="Proteomes" id="UP000650511">
    <property type="component" value="Unassembled WGS sequence"/>
</dbReference>
<name>A0A8J3AB37_9ACTN</name>